<evidence type="ECO:0000256" key="1">
    <source>
        <dbReference type="SAM" id="SignalP"/>
    </source>
</evidence>
<dbReference type="AlphaFoldDB" id="A0AAW0QG07"/>
<name>A0AAW0QG07_9PEZI</name>
<keyword evidence="1" id="KW-0732">Signal</keyword>
<organism evidence="2 3">
    <name type="scientific">Apiospora kogelbergensis</name>
    <dbReference type="NCBI Taxonomy" id="1337665"/>
    <lineage>
        <taxon>Eukaryota</taxon>
        <taxon>Fungi</taxon>
        <taxon>Dikarya</taxon>
        <taxon>Ascomycota</taxon>
        <taxon>Pezizomycotina</taxon>
        <taxon>Sordariomycetes</taxon>
        <taxon>Xylariomycetidae</taxon>
        <taxon>Amphisphaeriales</taxon>
        <taxon>Apiosporaceae</taxon>
        <taxon>Apiospora</taxon>
    </lineage>
</organism>
<comment type="caution">
    <text evidence="2">The sequence shown here is derived from an EMBL/GenBank/DDBJ whole genome shotgun (WGS) entry which is preliminary data.</text>
</comment>
<evidence type="ECO:0000313" key="3">
    <source>
        <dbReference type="Proteomes" id="UP001392437"/>
    </source>
</evidence>
<feature type="chain" id="PRO_5043822065" description="Fungal calcium binding protein domain-containing protein" evidence="1">
    <location>
        <begin position="19"/>
        <end position="114"/>
    </location>
</feature>
<protein>
    <recommendedName>
        <fullName evidence="4">Fungal calcium binding protein domain-containing protein</fullName>
    </recommendedName>
</protein>
<gene>
    <name evidence="2" type="ORF">PG999_008316</name>
</gene>
<evidence type="ECO:0008006" key="4">
    <source>
        <dbReference type="Google" id="ProtNLM"/>
    </source>
</evidence>
<feature type="signal peptide" evidence="1">
    <location>
        <begin position="1"/>
        <end position="18"/>
    </location>
</feature>
<dbReference type="Proteomes" id="UP001392437">
    <property type="component" value="Unassembled WGS sequence"/>
</dbReference>
<sequence length="114" mass="11491">MQFSIATAVAILAGFAVAGPVVTPEVYSREVGASPTEDTSKIEEAISFAAHPDASCSFTACASVLAKAACIAAALESGNIGALEACVSGGKTKLCQCATCIPKLGPFLNKKHIC</sequence>
<dbReference type="EMBL" id="JAQQWP010000008">
    <property type="protein sequence ID" value="KAK8104957.1"/>
    <property type="molecule type" value="Genomic_DNA"/>
</dbReference>
<evidence type="ECO:0000313" key="2">
    <source>
        <dbReference type="EMBL" id="KAK8104957.1"/>
    </source>
</evidence>
<keyword evidence="3" id="KW-1185">Reference proteome</keyword>
<accession>A0AAW0QG07</accession>
<reference evidence="2 3" key="1">
    <citation type="submission" date="2023-01" db="EMBL/GenBank/DDBJ databases">
        <title>Analysis of 21 Apiospora genomes using comparative genomics revels a genus with tremendous synthesis potential of carbohydrate active enzymes and secondary metabolites.</title>
        <authorList>
            <person name="Sorensen T."/>
        </authorList>
    </citation>
    <scope>NUCLEOTIDE SEQUENCE [LARGE SCALE GENOMIC DNA]</scope>
    <source>
        <strain evidence="2 3">CBS 117206</strain>
    </source>
</reference>
<proteinExistence type="predicted"/>